<gene>
    <name evidence="1" type="ORF">MTR67_048781</name>
</gene>
<evidence type="ECO:0000313" key="1">
    <source>
        <dbReference type="EMBL" id="WMV55396.1"/>
    </source>
</evidence>
<sequence length="15" mass="1754">MRLRKPTTTYSSIAE</sequence>
<organism evidence="1 2">
    <name type="scientific">Solanum verrucosum</name>
    <dbReference type="NCBI Taxonomy" id="315347"/>
    <lineage>
        <taxon>Eukaryota</taxon>
        <taxon>Viridiplantae</taxon>
        <taxon>Streptophyta</taxon>
        <taxon>Embryophyta</taxon>
        <taxon>Tracheophyta</taxon>
        <taxon>Spermatophyta</taxon>
        <taxon>Magnoliopsida</taxon>
        <taxon>eudicotyledons</taxon>
        <taxon>Gunneridae</taxon>
        <taxon>Pentapetalae</taxon>
        <taxon>asterids</taxon>
        <taxon>lamiids</taxon>
        <taxon>Solanales</taxon>
        <taxon>Solanaceae</taxon>
        <taxon>Solanoideae</taxon>
        <taxon>Solaneae</taxon>
        <taxon>Solanum</taxon>
    </lineage>
</organism>
<dbReference type="Proteomes" id="UP001234989">
    <property type="component" value="Chromosome 11"/>
</dbReference>
<name>A0AAF0ZXR1_SOLVR</name>
<keyword evidence="2" id="KW-1185">Reference proteome</keyword>
<proteinExistence type="predicted"/>
<evidence type="ECO:0000313" key="2">
    <source>
        <dbReference type="Proteomes" id="UP001234989"/>
    </source>
</evidence>
<accession>A0AAF0ZXR1</accession>
<protein>
    <submittedName>
        <fullName evidence="1">Uncharacterized protein</fullName>
    </submittedName>
</protein>
<reference evidence="1" key="1">
    <citation type="submission" date="2023-08" db="EMBL/GenBank/DDBJ databases">
        <title>A de novo genome assembly of Solanum verrucosum Schlechtendal, a Mexican diploid species geographically isolated from the other diploid A-genome species in potato relatives.</title>
        <authorList>
            <person name="Hosaka K."/>
        </authorList>
    </citation>
    <scope>NUCLEOTIDE SEQUENCE</scope>
    <source>
        <tissue evidence="1">Young leaves</tissue>
    </source>
</reference>
<dbReference type="EMBL" id="CP133622">
    <property type="protein sequence ID" value="WMV55396.1"/>
    <property type="molecule type" value="Genomic_DNA"/>
</dbReference>